<feature type="signal peptide" evidence="3">
    <location>
        <begin position="1"/>
        <end position="21"/>
    </location>
</feature>
<dbReference type="OrthoDB" id="3936754at2759"/>
<keyword evidence="2" id="KW-0472">Membrane</keyword>
<keyword evidence="3" id="KW-0732">Signal</keyword>
<reference evidence="4" key="1">
    <citation type="submission" date="2023-01" db="EMBL/GenBank/DDBJ databases">
        <authorList>
            <person name="Van Ghelder C."/>
            <person name="Rancurel C."/>
        </authorList>
    </citation>
    <scope>NUCLEOTIDE SEQUENCE</scope>
    <source>
        <strain evidence="4">CNCM I-4278</strain>
    </source>
</reference>
<evidence type="ECO:0000256" key="1">
    <source>
        <dbReference type="SAM" id="MobiDB-lite"/>
    </source>
</evidence>
<evidence type="ECO:0000313" key="4">
    <source>
        <dbReference type="EMBL" id="CAI6335757.1"/>
    </source>
</evidence>
<gene>
    <name evidence="4" type="ORF">PDIGIT_LOCUS8842</name>
</gene>
<dbReference type="EMBL" id="CAOQHR010000006">
    <property type="protein sequence ID" value="CAI6335757.1"/>
    <property type="molecule type" value="Genomic_DNA"/>
</dbReference>
<feature type="region of interest" description="Disordered" evidence="1">
    <location>
        <begin position="103"/>
        <end position="134"/>
    </location>
</feature>
<name>A0A9W4UIS0_9PLEO</name>
<organism evidence="4 5">
    <name type="scientific">Periconia digitata</name>
    <dbReference type="NCBI Taxonomy" id="1303443"/>
    <lineage>
        <taxon>Eukaryota</taxon>
        <taxon>Fungi</taxon>
        <taxon>Dikarya</taxon>
        <taxon>Ascomycota</taxon>
        <taxon>Pezizomycotina</taxon>
        <taxon>Dothideomycetes</taxon>
        <taxon>Pleosporomycetidae</taxon>
        <taxon>Pleosporales</taxon>
        <taxon>Massarineae</taxon>
        <taxon>Periconiaceae</taxon>
        <taxon>Periconia</taxon>
    </lineage>
</organism>
<comment type="caution">
    <text evidence="4">The sequence shown here is derived from an EMBL/GenBank/DDBJ whole genome shotgun (WGS) entry which is preliminary data.</text>
</comment>
<keyword evidence="2" id="KW-1133">Transmembrane helix</keyword>
<evidence type="ECO:0000313" key="5">
    <source>
        <dbReference type="Proteomes" id="UP001152607"/>
    </source>
</evidence>
<feature type="transmembrane region" description="Helical" evidence="2">
    <location>
        <begin position="186"/>
        <end position="211"/>
    </location>
</feature>
<accession>A0A9W4UIS0</accession>
<feature type="chain" id="PRO_5040971221" evidence="3">
    <location>
        <begin position="22"/>
        <end position="330"/>
    </location>
</feature>
<sequence>MVSQSIISLLWIAAAVSPTSALPSRTHCRCTIVDSSSPSIMVSQNPEMLSPSTSRTSPSSIRNHKRSPSGADVCRDLGPELENFRFTNPKAYADFIAHSSSTEVWVDPSTPPPSSSQPESSTTESSSPTEEQVPLSTTVLLQLASRKGLTGLGVVDSSKQQFLQSAPRIRCTTEEVEDFKAYQDSVYTLLALQIIVAFTVLACIVEGFVLIARWFRKSPYPDAECENNNDNDPFSRLALPSRSIAASRKPAAALRLSGAEKRLRAFPSSDPIFSPGADKKMRSYRASSHMVAAALSASSWSPSPVGSGCSEKKVFEAWVDEDDEMNRPVM</sequence>
<feature type="compositionally biased region" description="Low complexity" evidence="1">
    <location>
        <begin position="50"/>
        <end position="60"/>
    </location>
</feature>
<protein>
    <submittedName>
        <fullName evidence="4">Uncharacterized protein</fullName>
    </submittedName>
</protein>
<evidence type="ECO:0000256" key="3">
    <source>
        <dbReference type="SAM" id="SignalP"/>
    </source>
</evidence>
<feature type="region of interest" description="Disordered" evidence="1">
    <location>
        <begin position="39"/>
        <end position="72"/>
    </location>
</feature>
<proteinExistence type="predicted"/>
<keyword evidence="5" id="KW-1185">Reference proteome</keyword>
<keyword evidence="2" id="KW-0812">Transmembrane</keyword>
<dbReference type="AlphaFoldDB" id="A0A9W4UIS0"/>
<evidence type="ECO:0000256" key="2">
    <source>
        <dbReference type="SAM" id="Phobius"/>
    </source>
</evidence>
<dbReference type="Proteomes" id="UP001152607">
    <property type="component" value="Unassembled WGS sequence"/>
</dbReference>
<feature type="compositionally biased region" description="Low complexity" evidence="1">
    <location>
        <begin position="116"/>
        <end position="132"/>
    </location>
</feature>